<protein>
    <submittedName>
        <fullName evidence="2">SH3 type 3 domain protein</fullName>
    </submittedName>
</protein>
<accession>I4BA37</accession>
<keyword evidence="3" id="KW-1185">Reference proteome</keyword>
<evidence type="ECO:0000313" key="3">
    <source>
        <dbReference type="Proteomes" id="UP000006048"/>
    </source>
</evidence>
<dbReference type="RefSeq" id="WP_014804627.1">
    <property type="nucleotide sequence ID" value="NC_018020.1"/>
</dbReference>
<dbReference type="Pfam" id="PF08239">
    <property type="entry name" value="SH3_3"/>
    <property type="match status" value="1"/>
</dbReference>
<dbReference type="EMBL" id="CP002959">
    <property type="protein sequence ID" value="AFM14144.1"/>
    <property type="molecule type" value="Genomic_DNA"/>
</dbReference>
<dbReference type="KEGG" id="tpx:Turpa_3507"/>
<dbReference type="Proteomes" id="UP000006048">
    <property type="component" value="Chromosome"/>
</dbReference>
<evidence type="ECO:0000313" key="2">
    <source>
        <dbReference type="EMBL" id="AFM14144.1"/>
    </source>
</evidence>
<gene>
    <name evidence="2" type="ordered locus">Turpa_3507</name>
</gene>
<dbReference type="AlphaFoldDB" id="I4BA37"/>
<feature type="domain" description="SH3b" evidence="1">
    <location>
        <begin position="46"/>
        <end position="105"/>
    </location>
</feature>
<evidence type="ECO:0000259" key="1">
    <source>
        <dbReference type="Pfam" id="PF08239"/>
    </source>
</evidence>
<dbReference type="STRING" id="869212.Turpa_3507"/>
<dbReference type="Gene3D" id="2.30.30.40">
    <property type="entry name" value="SH3 Domains"/>
    <property type="match status" value="1"/>
</dbReference>
<sequence>MRLLTIIFSVILILNCKKSGGIQPTAELPNPKKASNEIYYTLPKNGTNLRSEPNVNSAIKALLPQNTKVNFVDMGDFAEIENQKDRWFEVEHNGTRGWIFGSLLSVLPSSANLNAFIGGCLRDGCETCDAIRFIPGGKVHMALECHFGSAKGVWKIENNSITADVTILPGCYDSCLAPEENPGFVNDKRPDAYERASQAFVDRNRHNLKLRFTQQSDGSFDYEILSSDRKPEQAEYIPPRPLGRMRHYAVTK</sequence>
<organism evidence="2 3">
    <name type="scientific">Turneriella parva (strain ATCC BAA-1111 / DSM 21527 / NCTC 11395 / H)</name>
    <name type="common">Leptospira parva</name>
    <dbReference type="NCBI Taxonomy" id="869212"/>
    <lineage>
        <taxon>Bacteria</taxon>
        <taxon>Pseudomonadati</taxon>
        <taxon>Spirochaetota</taxon>
        <taxon>Spirochaetia</taxon>
        <taxon>Leptospirales</taxon>
        <taxon>Leptospiraceae</taxon>
        <taxon>Turneriella</taxon>
    </lineage>
</organism>
<name>I4BA37_TURPD</name>
<proteinExistence type="predicted"/>
<reference evidence="2 3" key="1">
    <citation type="submission" date="2012-06" db="EMBL/GenBank/DDBJ databases">
        <title>The complete chromosome of genome of Turneriella parva DSM 21527.</title>
        <authorList>
            <consortium name="US DOE Joint Genome Institute (JGI-PGF)"/>
            <person name="Lucas S."/>
            <person name="Han J."/>
            <person name="Lapidus A."/>
            <person name="Bruce D."/>
            <person name="Goodwin L."/>
            <person name="Pitluck S."/>
            <person name="Peters L."/>
            <person name="Kyrpides N."/>
            <person name="Mavromatis K."/>
            <person name="Ivanova N."/>
            <person name="Mikhailova N."/>
            <person name="Chertkov O."/>
            <person name="Detter J.C."/>
            <person name="Tapia R."/>
            <person name="Han C."/>
            <person name="Land M."/>
            <person name="Hauser L."/>
            <person name="Markowitz V."/>
            <person name="Cheng J.-F."/>
            <person name="Hugenholtz P."/>
            <person name="Woyke T."/>
            <person name="Wu D."/>
            <person name="Gronow S."/>
            <person name="Wellnitz S."/>
            <person name="Brambilla E."/>
            <person name="Klenk H.-P."/>
            <person name="Eisen J.A."/>
        </authorList>
    </citation>
    <scope>NUCLEOTIDE SEQUENCE [LARGE SCALE GENOMIC DNA]</scope>
    <source>
        <strain evidence="3">ATCC BAA-1111 / DSM 21527 / NCTC 11395 / H</strain>
    </source>
</reference>
<dbReference type="InterPro" id="IPR003646">
    <property type="entry name" value="SH3-like_bac-type"/>
</dbReference>
<dbReference type="HOGENOM" id="CLU_1057463_0_0_12"/>